<feature type="chain" id="PRO_5020938130" evidence="1">
    <location>
        <begin position="27"/>
        <end position="397"/>
    </location>
</feature>
<evidence type="ECO:0000259" key="2">
    <source>
        <dbReference type="Pfam" id="PF05048"/>
    </source>
</evidence>
<keyword evidence="1" id="KW-0732">Signal</keyword>
<protein>
    <submittedName>
        <fullName evidence="3">Parallel beta helix pectate lyase-like protein</fullName>
    </submittedName>
</protein>
<dbReference type="InterPro" id="IPR012334">
    <property type="entry name" value="Pectin_lyas_fold"/>
</dbReference>
<comment type="caution">
    <text evidence="3">The sequence shown here is derived from an EMBL/GenBank/DDBJ whole genome shotgun (WGS) entry which is preliminary data.</text>
</comment>
<evidence type="ECO:0000313" key="4">
    <source>
        <dbReference type="Proteomes" id="UP000294498"/>
    </source>
</evidence>
<evidence type="ECO:0000256" key="1">
    <source>
        <dbReference type="SAM" id="SignalP"/>
    </source>
</evidence>
<proteinExistence type="predicted"/>
<accession>A0A4R8DMP7</accession>
<dbReference type="GO" id="GO:0016829">
    <property type="term" value="F:lyase activity"/>
    <property type="evidence" value="ECO:0007669"/>
    <property type="project" value="UniProtKB-KW"/>
</dbReference>
<dbReference type="OrthoDB" id="9805017at2"/>
<organism evidence="3 4">
    <name type="scientific">Dinghuibacter silviterrae</name>
    <dbReference type="NCBI Taxonomy" id="1539049"/>
    <lineage>
        <taxon>Bacteria</taxon>
        <taxon>Pseudomonadati</taxon>
        <taxon>Bacteroidota</taxon>
        <taxon>Chitinophagia</taxon>
        <taxon>Chitinophagales</taxon>
        <taxon>Chitinophagaceae</taxon>
        <taxon>Dinghuibacter</taxon>
    </lineage>
</organism>
<dbReference type="RefSeq" id="WP_133989396.1">
    <property type="nucleotide sequence ID" value="NZ_SODV01000001.1"/>
</dbReference>
<dbReference type="Gene3D" id="2.160.20.10">
    <property type="entry name" value="Single-stranded right-handed beta-helix, Pectin lyase-like"/>
    <property type="match status" value="1"/>
</dbReference>
<dbReference type="InterPro" id="IPR006626">
    <property type="entry name" value="PbH1"/>
</dbReference>
<evidence type="ECO:0000313" key="3">
    <source>
        <dbReference type="EMBL" id="TDW99028.1"/>
    </source>
</evidence>
<dbReference type="InterPro" id="IPR007742">
    <property type="entry name" value="NosD_dom"/>
</dbReference>
<feature type="signal peptide" evidence="1">
    <location>
        <begin position="1"/>
        <end position="26"/>
    </location>
</feature>
<dbReference type="Pfam" id="PF05048">
    <property type="entry name" value="NosD"/>
    <property type="match status" value="1"/>
</dbReference>
<dbReference type="SMART" id="SM00710">
    <property type="entry name" value="PbH1"/>
    <property type="match status" value="5"/>
</dbReference>
<dbReference type="InterPro" id="IPR011050">
    <property type="entry name" value="Pectin_lyase_fold/virulence"/>
</dbReference>
<keyword evidence="4" id="KW-1185">Reference proteome</keyword>
<dbReference type="Proteomes" id="UP000294498">
    <property type="component" value="Unassembled WGS sequence"/>
</dbReference>
<dbReference type="EMBL" id="SODV01000001">
    <property type="protein sequence ID" value="TDW99028.1"/>
    <property type="molecule type" value="Genomic_DNA"/>
</dbReference>
<dbReference type="AlphaFoldDB" id="A0A4R8DMP7"/>
<dbReference type="SUPFAM" id="SSF51126">
    <property type="entry name" value="Pectin lyase-like"/>
    <property type="match status" value="2"/>
</dbReference>
<keyword evidence="3" id="KW-0456">Lyase</keyword>
<name>A0A4R8DMP7_9BACT</name>
<gene>
    <name evidence="3" type="ORF">EDB95_0035</name>
</gene>
<sequence>MYIKTLTRSLILQSVLLSHFVFSSYAQQPPKLQESNFFLYKQDNGAYSARKQDGSIAFTDPSFSTVFNATVSSLPQGGDIRLAGNTTFTVDKSLNIPNKWINVQGGGNSTILKAAAGLNASVIYASGDWSKGYISLQDFQIDGNKANNTSTDEHGIELYRIWNANLRDLFIHDVHGDGIYTHAEQGTKGIVEARWTDLTIYDAYRCAIHLGRNATDFEIENVIMRTRHGLTAPTTYAVYCEGGGGAGTQFSNIHSYEFDYGFWIDWGDVAISNFHSDGNKVGIMLNGSHLVQVTNSWFSQNPSGAFIMKNALQNTITANTILFKGDTSNADGINISGKSTQNIITGSIISGYKGYGINLTDAGVQNTVLNGNIVSGNSEGWLNDHGGQTTQQGNVTH</sequence>
<reference evidence="3 4" key="1">
    <citation type="submission" date="2019-03" db="EMBL/GenBank/DDBJ databases">
        <title>Genomic Encyclopedia of Type Strains, Phase IV (KMG-IV): sequencing the most valuable type-strain genomes for metagenomic binning, comparative biology and taxonomic classification.</title>
        <authorList>
            <person name="Goeker M."/>
        </authorList>
    </citation>
    <scope>NUCLEOTIDE SEQUENCE [LARGE SCALE GENOMIC DNA]</scope>
    <source>
        <strain evidence="3 4">DSM 100059</strain>
    </source>
</reference>
<feature type="domain" description="Periplasmic copper-binding protein NosD beta helix" evidence="2">
    <location>
        <begin position="260"/>
        <end position="382"/>
    </location>
</feature>